<accession>A0A161XCZ0</accession>
<evidence type="ECO:0000313" key="2">
    <source>
        <dbReference type="EMBL" id="KZL12628.1"/>
    </source>
</evidence>
<keyword evidence="1" id="KW-0732">Signal</keyword>
<evidence type="ECO:0000313" key="3">
    <source>
        <dbReference type="Proteomes" id="UP000076577"/>
    </source>
</evidence>
<feature type="signal peptide" evidence="1">
    <location>
        <begin position="1"/>
        <end position="19"/>
    </location>
</feature>
<sequence length="171" mass="19916">MRYISSLFLSICLSSSAFAATDVFLISRGLDQEFIGSHEVQKMPREGYVELRLCGTSYWVRPYSIAWTKWEERFGHNIRLELNQGYGWVVMCNKPTTQISLQDVGIYTTLDETMKQGDPDKETATRFQAIRRTFIMRNGLTPEEAEAEIARRKYESRESLLNQLLNEREDQ</sequence>
<dbReference type="PATRIC" id="fig|989403.3.peg.4285"/>
<comment type="caution">
    <text evidence="2">The sequence shown here is derived from an EMBL/GenBank/DDBJ whole genome shotgun (WGS) entry which is preliminary data.</text>
</comment>
<dbReference type="EMBL" id="LMCB01000098">
    <property type="protein sequence ID" value="KZL12628.1"/>
    <property type="molecule type" value="Genomic_DNA"/>
</dbReference>
<gene>
    <name evidence="2" type="ORF">PsAD2_03934</name>
</gene>
<protein>
    <recommendedName>
        <fullName evidence="4">SHOCT domain-containing protein</fullName>
    </recommendedName>
</protein>
<name>A0A161XCZ0_9HYPH</name>
<evidence type="ECO:0008006" key="4">
    <source>
        <dbReference type="Google" id="ProtNLM"/>
    </source>
</evidence>
<reference evidence="2 3" key="1">
    <citation type="journal article" date="2016" name="Front. Microbiol.">
        <title>Comparative Genomic Analysis Reveals a Diverse Repertoire of Genes Involved in Prokaryote-Eukaryote Interactions within the Pseudovibrio Genus.</title>
        <authorList>
            <person name="Romano S."/>
            <person name="Fernandez-Guerra A."/>
            <person name="Reen F.J."/>
            <person name="Glockner F.O."/>
            <person name="Crowley S.P."/>
            <person name="O'Sullivan O."/>
            <person name="Cotter P.D."/>
            <person name="Adams C."/>
            <person name="Dobson A.D."/>
            <person name="O'Gara F."/>
        </authorList>
    </citation>
    <scope>NUCLEOTIDE SEQUENCE [LARGE SCALE GENOMIC DNA]</scope>
    <source>
        <strain evidence="2 3">Ad2</strain>
    </source>
</reference>
<dbReference type="AlphaFoldDB" id="A0A161XCZ0"/>
<feature type="chain" id="PRO_5007829030" description="SHOCT domain-containing protein" evidence="1">
    <location>
        <begin position="20"/>
        <end position="171"/>
    </location>
</feature>
<proteinExistence type="predicted"/>
<dbReference type="Proteomes" id="UP000076577">
    <property type="component" value="Unassembled WGS sequence"/>
</dbReference>
<evidence type="ECO:0000256" key="1">
    <source>
        <dbReference type="SAM" id="SignalP"/>
    </source>
</evidence>
<keyword evidence="3" id="KW-1185">Reference proteome</keyword>
<dbReference type="STRING" id="989403.SAMN05421798_10146"/>
<organism evidence="2 3">
    <name type="scientific">Pseudovibrio axinellae</name>
    <dbReference type="NCBI Taxonomy" id="989403"/>
    <lineage>
        <taxon>Bacteria</taxon>
        <taxon>Pseudomonadati</taxon>
        <taxon>Pseudomonadota</taxon>
        <taxon>Alphaproteobacteria</taxon>
        <taxon>Hyphomicrobiales</taxon>
        <taxon>Stappiaceae</taxon>
        <taxon>Pseudovibrio</taxon>
    </lineage>
</organism>